<dbReference type="RefSeq" id="WP_114612919.1">
    <property type="nucleotide sequence ID" value="NZ_QFWX01000003.1"/>
</dbReference>
<gene>
    <name evidence="2" type="ORF">DIT71_08360</name>
</gene>
<dbReference type="InterPro" id="IPR046847">
    <property type="entry name" value="Xre-like_HTH"/>
</dbReference>
<dbReference type="OrthoDB" id="117888at2"/>
<feature type="domain" description="Antitoxin Xre-like helix-turn-helix" evidence="1">
    <location>
        <begin position="17"/>
        <end position="73"/>
    </location>
</feature>
<sequence length="133" mass="15363">MSHAQKLEPIEKSRVPGVGLKTVFTILDRWGCTPEQVQKILQISRPAYYKYRKNPEQASLTHDQVERLSYLVNIHGCLRMIFENPKNVYGFMALKNDNPFFNGKSPLEIISTGQFSALYETFKRIDVLRGGLW</sequence>
<evidence type="ECO:0000313" key="2">
    <source>
        <dbReference type="EMBL" id="PXX92040.1"/>
    </source>
</evidence>
<reference evidence="3" key="1">
    <citation type="submission" date="2018-05" db="EMBL/GenBank/DDBJ databases">
        <authorList>
            <person name="Lu D."/>
        </authorList>
    </citation>
    <scope>NUCLEOTIDE SEQUENCE [LARGE SCALE GENOMIC DNA]</scope>
    <source>
        <strain evidence="3">F01</strain>
    </source>
</reference>
<dbReference type="GO" id="GO:0003677">
    <property type="term" value="F:DNA binding"/>
    <property type="evidence" value="ECO:0007669"/>
    <property type="project" value="InterPro"/>
</dbReference>
<dbReference type="Proteomes" id="UP000253987">
    <property type="component" value="Unassembled WGS sequence"/>
</dbReference>
<dbReference type="EMBL" id="QFWX01000003">
    <property type="protein sequence ID" value="PXX92040.1"/>
    <property type="molecule type" value="Genomic_DNA"/>
</dbReference>
<evidence type="ECO:0000313" key="3">
    <source>
        <dbReference type="Proteomes" id="UP000253987"/>
    </source>
</evidence>
<organism evidence="2 3">
    <name type="scientific">Marinobacter vulgaris</name>
    <dbReference type="NCBI Taxonomy" id="1928331"/>
    <lineage>
        <taxon>Bacteria</taxon>
        <taxon>Pseudomonadati</taxon>
        <taxon>Pseudomonadota</taxon>
        <taxon>Gammaproteobacteria</taxon>
        <taxon>Pseudomonadales</taxon>
        <taxon>Marinobacteraceae</taxon>
        <taxon>Marinobacter</taxon>
    </lineage>
</organism>
<keyword evidence="3" id="KW-1185">Reference proteome</keyword>
<proteinExistence type="predicted"/>
<dbReference type="AlphaFoldDB" id="A0A2V4A0Y8"/>
<dbReference type="Pfam" id="PF20432">
    <property type="entry name" value="Xre-like-HTH"/>
    <property type="match status" value="1"/>
</dbReference>
<accession>A0A2V4A0Y8</accession>
<comment type="caution">
    <text evidence="2">The sequence shown here is derived from an EMBL/GenBank/DDBJ whole genome shotgun (WGS) entry which is preliminary data.</text>
</comment>
<name>A0A2V4A0Y8_9GAMM</name>
<protein>
    <recommendedName>
        <fullName evidence="1">Antitoxin Xre-like helix-turn-helix domain-containing protein</fullName>
    </recommendedName>
</protein>
<evidence type="ECO:0000259" key="1">
    <source>
        <dbReference type="Pfam" id="PF20432"/>
    </source>
</evidence>
<reference evidence="2 3" key="2">
    <citation type="submission" date="2018-06" db="EMBL/GenBank/DDBJ databases">
        <title>Marinobactersediminissp. nov, a moderately halophilic bacterium isolated from marine solar saltern.</title>
        <authorList>
            <person name="Zhang Y."/>
        </authorList>
    </citation>
    <scope>NUCLEOTIDE SEQUENCE [LARGE SCALE GENOMIC DNA]</scope>
    <source>
        <strain evidence="2 3">F01</strain>
    </source>
</reference>